<dbReference type="SUPFAM" id="SSF56672">
    <property type="entry name" value="DNA/RNA polymerases"/>
    <property type="match status" value="1"/>
</dbReference>
<dbReference type="CDD" id="cd01647">
    <property type="entry name" value="RT_LTR"/>
    <property type="match status" value="1"/>
</dbReference>
<keyword evidence="2" id="KW-0695">RNA-directed DNA polymerase</keyword>
<dbReference type="Gene3D" id="3.10.10.10">
    <property type="entry name" value="HIV Type 1 Reverse Transcriptase, subunit A, domain 1"/>
    <property type="match status" value="1"/>
</dbReference>
<dbReference type="GO" id="GO:0003964">
    <property type="term" value="F:RNA-directed DNA polymerase activity"/>
    <property type="evidence" value="ECO:0007669"/>
    <property type="project" value="UniProtKB-KW"/>
</dbReference>
<dbReference type="PANTHER" id="PTHR24559">
    <property type="entry name" value="TRANSPOSON TY3-I GAG-POL POLYPROTEIN"/>
    <property type="match status" value="1"/>
</dbReference>
<proteinExistence type="predicted"/>
<dbReference type="Pfam" id="PF03732">
    <property type="entry name" value="Retrotrans_gag"/>
    <property type="match status" value="1"/>
</dbReference>
<dbReference type="EMBL" id="BKCJ010003923">
    <property type="protein sequence ID" value="GEU57977.1"/>
    <property type="molecule type" value="Genomic_DNA"/>
</dbReference>
<dbReference type="Gene3D" id="3.30.70.270">
    <property type="match status" value="1"/>
</dbReference>
<dbReference type="InterPro" id="IPR043128">
    <property type="entry name" value="Rev_trsase/Diguanyl_cyclase"/>
</dbReference>
<dbReference type="InterPro" id="IPR005162">
    <property type="entry name" value="Retrotrans_gag_dom"/>
</dbReference>
<organism evidence="2">
    <name type="scientific">Tanacetum cinerariifolium</name>
    <name type="common">Dalmatian daisy</name>
    <name type="synonym">Chrysanthemum cinerariifolium</name>
    <dbReference type="NCBI Taxonomy" id="118510"/>
    <lineage>
        <taxon>Eukaryota</taxon>
        <taxon>Viridiplantae</taxon>
        <taxon>Streptophyta</taxon>
        <taxon>Embryophyta</taxon>
        <taxon>Tracheophyta</taxon>
        <taxon>Spermatophyta</taxon>
        <taxon>Magnoliopsida</taxon>
        <taxon>eudicotyledons</taxon>
        <taxon>Gunneridae</taxon>
        <taxon>Pentapetalae</taxon>
        <taxon>asterids</taxon>
        <taxon>campanulids</taxon>
        <taxon>Asterales</taxon>
        <taxon>Asteraceae</taxon>
        <taxon>Asteroideae</taxon>
        <taxon>Anthemideae</taxon>
        <taxon>Anthemidinae</taxon>
        <taxon>Tanacetum</taxon>
    </lineage>
</organism>
<dbReference type="AlphaFoldDB" id="A0A6L2LAQ9"/>
<dbReference type="InterPro" id="IPR053134">
    <property type="entry name" value="RNA-dir_DNA_polymerase"/>
</dbReference>
<comment type="caution">
    <text evidence="2">The sequence shown here is derived from an EMBL/GenBank/DDBJ whole genome shotgun (WGS) entry which is preliminary data.</text>
</comment>
<dbReference type="InterPro" id="IPR000477">
    <property type="entry name" value="RT_dom"/>
</dbReference>
<name>A0A6L2LAQ9_TANCI</name>
<dbReference type="InterPro" id="IPR043502">
    <property type="entry name" value="DNA/RNA_pol_sf"/>
</dbReference>
<evidence type="ECO:0000259" key="1">
    <source>
        <dbReference type="PROSITE" id="PS50878"/>
    </source>
</evidence>
<dbReference type="PROSITE" id="PS50878">
    <property type="entry name" value="RT_POL"/>
    <property type="match status" value="1"/>
</dbReference>
<protein>
    <submittedName>
        <fullName evidence="2">Putative reverse transcriptase domain-containing protein</fullName>
    </submittedName>
</protein>
<gene>
    <name evidence="2" type="ORF">Tci_029955</name>
</gene>
<accession>A0A6L2LAQ9</accession>
<reference evidence="2" key="1">
    <citation type="journal article" date="2019" name="Sci. Rep.">
        <title>Draft genome of Tanacetum cinerariifolium, the natural source of mosquito coil.</title>
        <authorList>
            <person name="Yamashiro T."/>
            <person name="Shiraishi A."/>
            <person name="Satake H."/>
            <person name="Nakayama K."/>
        </authorList>
    </citation>
    <scope>NUCLEOTIDE SEQUENCE</scope>
</reference>
<sequence length="855" mass="96427">MSSPNHPTSNIKDAFSSNIPDYLPASPDYVPASPGKTYSSSSNSFGVVPIASPSLLLFHDDPYMKIKEILNHLDEISLDCIEHIEDKIEGLGQVWVVIQQDFNTLEDELQQAHAQITKFHRKQMGTSLKKFVADSVTAALEAQAATTANTSNLDRNTSPTGTPVVKTGNNKEFIRCQPFYLNGTLTDDALSWWNAYAQPMGVDQANKIIWNELKRLKTNKYCPRTKVGKMEEELYNLIVKGNDLKTYVMRFQDLAVLCPNMEPNTEKHLEAFIGGLPRSIKGNATASKPQTLEETINIAQRLMDQLQRQKAVKAYAATPAENNRMCIDYRELNKLTIKNRYPLSKIDDLFDQLQGSSVYSKIDLRSCYHQLRVRDEDIPKTAFRTRYRHYEFQVIPFGLTNVPAVFMDLMNRVCKPYLDKFIIVFINDILIYSFNEEEHANHLRIILILLRKEKLYAKFSKCELWIHIVQFLGHLIDSQGLQVDPAKIKAVKNWETPTTPTKKELKQLRWLELLADYDSQNALKEENVKAENLRGIDKSFEIRPDGTRSIKNQSWLPLFGNLRDLIMHESHKLKYSIHPGFVCFGYGKRFFESKREWGKGVKEKKKGDGGALSGMGAAEISNTVDGVGKDHDGMNSSPTKVTLGTSYANLFTGGPSRKAMNFRTLVTSRGNGVDVVVPVETIRAISERFANTAYGFFLGKRVAYLVVANYISSMEGLDAMLENGPWLNFMVSMLSHLGRLSNDRALVKVRADMELKDNSVVAMLKLDGEGFYTYSDVVKNMKKPSKTPKSVLVVPKVGFKPAKQVYKQLSKNNNVNTSGNKKKYMEPTIEVSNSNPFDVLNSIDNNVDLGTNGGI</sequence>
<evidence type="ECO:0000313" key="2">
    <source>
        <dbReference type="EMBL" id="GEU57977.1"/>
    </source>
</evidence>
<dbReference type="Pfam" id="PF00078">
    <property type="entry name" value="RVT_1"/>
    <property type="match status" value="1"/>
</dbReference>
<keyword evidence="2" id="KW-0808">Transferase</keyword>
<keyword evidence="2" id="KW-0548">Nucleotidyltransferase</keyword>
<dbReference type="PANTHER" id="PTHR24559:SF427">
    <property type="entry name" value="RNA-DIRECTED DNA POLYMERASE"/>
    <property type="match status" value="1"/>
</dbReference>
<feature type="domain" description="Reverse transcriptase" evidence="1">
    <location>
        <begin position="297"/>
        <end position="476"/>
    </location>
</feature>